<name>A0ABY9R7M6_9BACT</name>
<accession>A0ABY9R7M6</accession>
<feature type="domain" description="ABC-type transport auxiliary lipoprotein component" evidence="2">
    <location>
        <begin position="30"/>
        <end position="187"/>
    </location>
</feature>
<keyword evidence="4" id="KW-1185">Reference proteome</keyword>
<protein>
    <submittedName>
        <fullName evidence="3">ABC-type transport auxiliary lipoprotein family protein</fullName>
    </submittedName>
</protein>
<keyword evidence="3" id="KW-0449">Lipoprotein</keyword>
<keyword evidence="1" id="KW-0732">Signal</keyword>
<dbReference type="EMBL" id="CP133659">
    <property type="protein sequence ID" value="WMW67137.1"/>
    <property type="molecule type" value="Genomic_DNA"/>
</dbReference>
<evidence type="ECO:0000313" key="4">
    <source>
        <dbReference type="Proteomes" id="UP001180616"/>
    </source>
</evidence>
<evidence type="ECO:0000259" key="2">
    <source>
        <dbReference type="Pfam" id="PF03886"/>
    </source>
</evidence>
<dbReference type="SUPFAM" id="SSF159594">
    <property type="entry name" value="XCC0632-like"/>
    <property type="match status" value="1"/>
</dbReference>
<sequence length="270" mass="29055">MLLLSLLLVVLPGCARVLDPGPAPTHLLLAPAMPGPGAGGALHLQLAVSLPETSRMLDTDRIVLVLGGASGREVRYYAGAKWTSPAPRLVQRLLVEAFERVGRLDGAAEESAGIYPDYRLMIDLRRFNTRMGEGAAPLIEVELALRLVDLKTGRIVAFTAIGRDCPAAGSGLPQVAEAFETAMGDVLARATAWSLGCHGRRAFLMSRAARAASALRFLRCRCRRAALPFLPLHALGAGRVRPRSFFPRGIFCRTGLSPIWAACYADTIRF</sequence>
<dbReference type="RefSeq" id="WP_309542962.1">
    <property type="nucleotide sequence ID" value="NZ_CP133659.1"/>
</dbReference>
<proteinExistence type="predicted"/>
<gene>
    <name evidence="3" type="ORF">KPS_001793</name>
</gene>
<evidence type="ECO:0000313" key="3">
    <source>
        <dbReference type="EMBL" id="WMW67137.1"/>
    </source>
</evidence>
<feature type="signal peptide" evidence="1">
    <location>
        <begin position="1"/>
        <end position="15"/>
    </location>
</feature>
<dbReference type="Gene3D" id="3.40.50.10610">
    <property type="entry name" value="ABC-type transport auxiliary lipoprotein component"/>
    <property type="match status" value="1"/>
</dbReference>
<dbReference type="Pfam" id="PF03886">
    <property type="entry name" value="ABC_trans_aux"/>
    <property type="match status" value="1"/>
</dbReference>
<organism evidence="3 4">
    <name type="scientific">Nitratidesulfovibrio liaohensis</name>
    <dbReference type="NCBI Taxonomy" id="2604158"/>
    <lineage>
        <taxon>Bacteria</taxon>
        <taxon>Pseudomonadati</taxon>
        <taxon>Thermodesulfobacteriota</taxon>
        <taxon>Desulfovibrionia</taxon>
        <taxon>Desulfovibrionales</taxon>
        <taxon>Desulfovibrionaceae</taxon>
        <taxon>Nitratidesulfovibrio</taxon>
    </lineage>
</organism>
<dbReference type="InterPro" id="IPR005586">
    <property type="entry name" value="ABC_trans_aux"/>
</dbReference>
<feature type="chain" id="PRO_5046448614" evidence="1">
    <location>
        <begin position="16"/>
        <end position="270"/>
    </location>
</feature>
<reference evidence="3" key="1">
    <citation type="submission" date="2023-09" db="EMBL/GenBank/DDBJ databases">
        <authorList>
            <consortium name="CW5 consortium"/>
            <person name="Lu C.-W."/>
        </authorList>
    </citation>
    <scope>NUCLEOTIDE SEQUENCE</scope>
    <source>
        <strain evidence="3">KPS</strain>
    </source>
</reference>
<dbReference type="Proteomes" id="UP001180616">
    <property type="component" value="Chromosome"/>
</dbReference>
<evidence type="ECO:0000256" key="1">
    <source>
        <dbReference type="SAM" id="SignalP"/>
    </source>
</evidence>